<gene>
    <name evidence="1" type="ORF">QNJ86_04325</name>
</gene>
<name>A0ABT7DKF8_9ACTN</name>
<dbReference type="Proteomes" id="UP001232750">
    <property type="component" value="Unassembled WGS sequence"/>
</dbReference>
<dbReference type="RefSeq" id="WP_283831359.1">
    <property type="nucleotide sequence ID" value="NZ_JASJEU010000007.1"/>
</dbReference>
<evidence type="ECO:0000313" key="2">
    <source>
        <dbReference type="Proteomes" id="UP001232750"/>
    </source>
</evidence>
<protein>
    <recommendedName>
        <fullName evidence="3">XRE family transcriptional regulator</fullName>
    </recommendedName>
</protein>
<evidence type="ECO:0008006" key="3">
    <source>
        <dbReference type="Google" id="ProtNLM"/>
    </source>
</evidence>
<comment type="caution">
    <text evidence="1">The sequence shown here is derived from an EMBL/GenBank/DDBJ whole genome shotgun (WGS) entry which is preliminary data.</text>
</comment>
<accession>A0ABT7DKF8</accession>
<reference evidence="1 2" key="1">
    <citation type="submission" date="2023-05" db="EMBL/GenBank/DDBJ databases">
        <title>Gordonibacter KGMB12511T sp. nov., isolated from faeces of healthy Korean.</title>
        <authorList>
            <person name="Kim H.S."/>
            <person name="Kim J.-S."/>
            <person name="Suh M.K."/>
            <person name="Eom M.K."/>
            <person name="Do H.E."/>
            <person name="Lee J.-S."/>
        </authorList>
    </citation>
    <scope>NUCLEOTIDE SEQUENCE [LARGE SCALE GENOMIC DNA]</scope>
    <source>
        <strain evidence="1 2">KGMB12511</strain>
    </source>
</reference>
<sequence>MHNFEKFMEAHNIDVQAIGELEDVSKMQFLKLKVGLYGKTNIDTIFAIAALADCQAGEVAEALLDQPKDNSQNDDVF</sequence>
<keyword evidence="2" id="KW-1185">Reference proteome</keyword>
<organism evidence="1 2">
    <name type="scientific">Gordonibacter faecis</name>
    <dbReference type="NCBI Taxonomy" id="3047475"/>
    <lineage>
        <taxon>Bacteria</taxon>
        <taxon>Bacillati</taxon>
        <taxon>Actinomycetota</taxon>
        <taxon>Coriobacteriia</taxon>
        <taxon>Eggerthellales</taxon>
        <taxon>Eggerthellaceae</taxon>
        <taxon>Gordonibacter</taxon>
    </lineage>
</organism>
<proteinExistence type="predicted"/>
<dbReference type="EMBL" id="JASJEU010000007">
    <property type="protein sequence ID" value="MDJ1650014.1"/>
    <property type="molecule type" value="Genomic_DNA"/>
</dbReference>
<evidence type="ECO:0000313" key="1">
    <source>
        <dbReference type="EMBL" id="MDJ1650014.1"/>
    </source>
</evidence>